<dbReference type="InterPro" id="IPR023214">
    <property type="entry name" value="HAD_sf"/>
</dbReference>
<dbReference type="InterPro" id="IPR037512">
    <property type="entry name" value="PGPase_prok"/>
</dbReference>
<evidence type="ECO:0000256" key="4">
    <source>
        <dbReference type="ARBA" id="ARBA00006171"/>
    </source>
</evidence>
<dbReference type="PANTHER" id="PTHR43434">
    <property type="entry name" value="PHOSPHOGLYCOLATE PHOSPHATASE"/>
    <property type="match status" value="1"/>
</dbReference>
<dbReference type="Pfam" id="PF00702">
    <property type="entry name" value="Hydrolase"/>
    <property type="match status" value="1"/>
</dbReference>
<protein>
    <recommendedName>
        <fullName evidence="5">phosphoglycolate phosphatase</fullName>
        <ecNumber evidence="5">3.1.3.18</ecNumber>
    </recommendedName>
</protein>
<evidence type="ECO:0000256" key="9">
    <source>
        <dbReference type="ARBA" id="ARBA00023277"/>
    </source>
</evidence>
<accession>A0ABV2HXG5</accession>
<name>A0ABV2HXG5_9HYPH</name>
<proteinExistence type="inferred from homology"/>
<dbReference type="SUPFAM" id="SSF56784">
    <property type="entry name" value="HAD-like"/>
    <property type="match status" value="1"/>
</dbReference>
<dbReference type="NCBIfam" id="TIGR01549">
    <property type="entry name" value="HAD-SF-IA-v1"/>
    <property type="match status" value="1"/>
</dbReference>
<evidence type="ECO:0000256" key="2">
    <source>
        <dbReference type="ARBA" id="ARBA00001946"/>
    </source>
</evidence>
<dbReference type="InterPro" id="IPR023198">
    <property type="entry name" value="PGP-like_dom2"/>
</dbReference>
<dbReference type="SFLD" id="SFLDG01135">
    <property type="entry name" value="C1.5.6:_HAD__Beta-PGM__Phospha"/>
    <property type="match status" value="1"/>
</dbReference>
<dbReference type="Proteomes" id="UP001549036">
    <property type="component" value="Unassembled WGS sequence"/>
</dbReference>
<keyword evidence="11" id="KW-1185">Reference proteome</keyword>
<sequence>MSLAVKDIEGSSLRAVFFDLDGTLVDSAPDIAAAVNELMAGFGLAPHSLEAVRGMIGNGIGALVERAFATHGVALSRQEFRERHATMIDIYADNLTRLTTLRPGAAQALSAARKAGLRTGVVTNKPEGFSRIILSRFDLLAELDVVIGGDSGYPKKPSPEMLLAACRSCGCDAHEAMLVGDSAADVLTARAADMACTIVRGGYTSVAPEGLGADVVIDRLDELEARFFAACKAQ</sequence>
<evidence type="ECO:0000256" key="6">
    <source>
        <dbReference type="ARBA" id="ARBA00022723"/>
    </source>
</evidence>
<dbReference type="PANTHER" id="PTHR43434:SF23">
    <property type="entry name" value="PHOSPHOGLYCOLATE PHOSPHATASE"/>
    <property type="match status" value="1"/>
</dbReference>
<dbReference type="InterPro" id="IPR050155">
    <property type="entry name" value="HAD-like_hydrolase_sf"/>
</dbReference>
<gene>
    <name evidence="10" type="ORF">ABID26_004670</name>
</gene>
<dbReference type="SFLD" id="SFLDS00003">
    <property type="entry name" value="Haloacid_Dehalogenase"/>
    <property type="match status" value="1"/>
</dbReference>
<dbReference type="EMBL" id="JBEPLM010000009">
    <property type="protein sequence ID" value="MET3595258.1"/>
    <property type="molecule type" value="Genomic_DNA"/>
</dbReference>
<dbReference type="NCBIfam" id="TIGR01449">
    <property type="entry name" value="PGP_bact"/>
    <property type="match status" value="1"/>
</dbReference>
<dbReference type="InterPro" id="IPR006439">
    <property type="entry name" value="HAD-SF_hydro_IA"/>
</dbReference>
<comment type="similarity">
    <text evidence="4">Belongs to the HAD-like hydrolase superfamily. CbbY/CbbZ/Gph/YieH family.</text>
</comment>
<evidence type="ECO:0000313" key="10">
    <source>
        <dbReference type="EMBL" id="MET3595258.1"/>
    </source>
</evidence>
<comment type="catalytic activity">
    <reaction evidence="1">
        <text>2-phosphoglycolate + H2O = glycolate + phosphate</text>
        <dbReference type="Rhea" id="RHEA:14369"/>
        <dbReference type="ChEBI" id="CHEBI:15377"/>
        <dbReference type="ChEBI" id="CHEBI:29805"/>
        <dbReference type="ChEBI" id="CHEBI:43474"/>
        <dbReference type="ChEBI" id="CHEBI:58033"/>
        <dbReference type="EC" id="3.1.3.18"/>
    </reaction>
</comment>
<evidence type="ECO:0000256" key="3">
    <source>
        <dbReference type="ARBA" id="ARBA00004818"/>
    </source>
</evidence>
<keyword evidence="6" id="KW-0479">Metal-binding</keyword>
<dbReference type="InterPro" id="IPR036412">
    <property type="entry name" value="HAD-like_sf"/>
</dbReference>
<organism evidence="10 11">
    <name type="scientific">Mesorhizobium shonense</name>
    <dbReference type="NCBI Taxonomy" id="1209948"/>
    <lineage>
        <taxon>Bacteria</taxon>
        <taxon>Pseudomonadati</taxon>
        <taxon>Pseudomonadota</taxon>
        <taxon>Alphaproteobacteria</taxon>
        <taxon>Hyphomicrobiales</taxon>
        <taxon>Phyllobacteriaceae</taxon>
        <taxon>Mesorhizobium</taxon>
    </lineage>
</organism>
<dbReference type="RefSeq" id="WP_354416658.1">
    <property type="nucleotide sequence ID" value="NZ_JBEPLM010000009.1"/>
</dbReference>
<dbReference type="Gene3D" id="3.40.50.1000">
    <property type="entry name" value="HAD superfamily/HAD-like"/>
    <property type="match status" value="1"/>
</dbReference>
<evidence type="ECO:0000256" key="7">
    <source>
        <dbReference type="ARBA" id="ARBA00022801"/>
    </source>
</evidence>
<keyword evidence="7 10" id="KW-0378">Hydrolase</keyword>
<dbReference type="EC" id="3.1.3.18" evidence="5"/>
<evidence type="ECO:0000256" key="1">
    <source>
        <dbReference type="ARBA" id="ARBA00000830"/>
    </source>
</evidence>
<comment type="caution">
    <text evidence="10">The sequence shown here is derived from an EMBL/GenBank/DDBJ whole genome shotgun (WGS) entry which is preliminary data.</text>
</comment>
<evidence type="ECO:0000256" key="5">
    <source>
        <dbReference type="ARBA" id="ARBA00013078"/>
    </source>
</evidence>
<evidence type="ECO:0000256" key="8">
    <source>
        <dbReference type="ARBA" id="ARBA00022842"/>
    </source>
</evidence>
<comment type="cofactor">
    <cofactor evidence="2">
        <name>Mg(2+)</name>
        <dbReference type="ChEBI" id="CHEBI:18420"/>
    </cofactor>
</comment>
<evidence type="ECO:0000313" key="11">
    <source>
        <dbReference type="Proteomes" id="UP001549036"/>
    </source>
</evidence>
<reference evidence="10 11" key="1">
    <citation type="submission" date="2024-06" db="EMBL/GenBank/DDBJ databases">
        <title>Genomic Encyclopedia of Type Strains, Phase IV (KMG-IV): sequencing the most valuable type-strain genomes for metagenomic binning, comparative biology and taxonomic classification.</title>
        <authorList>
            <person name="Goeker M."/>
        </authorList>
    </citation>
    <scope>NUCLEOTIDE SEQUENCE [LARGE SCALE GENOMIC DNA]</scope>
    <source>
        <strain evidence="10 11">DSM 29846</strain>
    </source>
</reference>
<keyword evidence="8" id="KW-0460">Magnesium</keyword>
<dbReference type="PRINTS" id="PR00413">
    <property type="entry name" value="HADHALOGNASE"/>
</dbReference>
<dbReference type="Gene3D" id="1.10.150.240">
    <property type="entry name" value="Putative phosphatase, domain 2"/>
    <property type="match status" value="1"/>
</dbReference>
<dbReference type="SFLD" id="SFLDG01129">
    <property type="entry name" value="C1.5:_HAD__Beta-PGM__Phosphata"/>
    <property type="match status" value="1"/>
</dbReference>
<dbReference type="GO" id="GO:0008967">
    <property type="term" value="F:phosphoglycolate phosphatase activity"/>
    <property type="evidence" value="ECO:0007669"/>
    <property type="project" value="UniProtKB-EC"/>
</dbReference>
<keyword evidence="9" id="KW-0119">Carbohydrate metabolism</keyword>
<comment type="pathway">
    <text evidence="3">Organic acid metabolism; glycolate biosynthesis; glycolate from 2-phosphoglycolate: step 1/1.</text>
</comment>